<dbReference type="AlphaFoldDB" id="A0A2H3HP11"/>
<dbReference type="Proteomes" id="UP000746612">
    <property type="component" value="Unassembled WGS sequence"/>
</dbReference>
<accession>A0A2H3HP11</accession>
<dbReference type="OrthoDB" id="5029193at2759"/>
<dbReference type="OMA" id="EDTEMEW"/>
<feature type="region of interest" description="Disordered" evidence="1">
    <location>
        <begin position="1"/>
        <end position="56"/>
    </location>
</feature>
<dbReference type="EMBL" id="CAAKMV010000137">
    <property type="protein sequence ID" value="VIO59164.1"/>
    <property type="molecule type" value="Genomic_DNA"/>
</dbReference>
<proteinExistence type="predicted"/>
<dbReference type="EMBL" id="CAJPIJ010000078">
    <property type="protein sequence ID" value="CAG1969081.1"/>
    <property type="molecule type" value="Genomic_DNA"/>
</dbReference>
<evidence type="ECO:0000313" key="2">
    <source>
        <dbReference type="EMBL" id="CAG1969081.1"/>
    </source>
</evidence>
<gene>
    <name evidence="3" type="ORF">FUG_LOCUS331745</name>
    <name evidence="2" type="ORF">MDCFG202_LOCUS63629</name>
</gene>
<name>A0A2H3HP11_GIBZA</name>
<feature type="compositionally biased region" description="Basic residues" evidence="1">
    <location>
        <begin position="1"/>
        <end position="23"/>
    </location>
</feature>
<organism evidence="2 4">
    <name type="scientific">Gibberella zeae</name>
    <name type="common">Wheat head blight fungus</name>
    <name type="synonym">Fusarium graminearum</name>
    <dbReference type="NCBI Taxonomy" id="5518"/>
    <lineage>
        <taxon>Eukaryota</taxon>
        <taxon>Fungi</taxon>
        <taxon>Dikarya</taxon>
        <taxon>Ascomycota</taxon>
        <taxon>Pezizomycotina</taxon>
        <taxon>Sordariomycetes</taxon>
        <taxon>Hypocreomycetidae</taxon>
        <taxon>Hypocreales</taxon>
        <taxon>Nectriaceae</taxon>
        <taxon>Fusarium</taxon>
    </lineage>
</organism>
<protein>
    <submittedName>
        <fullName evidence="2">Uncharacterized protein</fullName>
    </submittedName>
</protein>
<reference evidence="3" key="1">
    <citation type="submission" date="2019-04" db="EMBL/GenBank/DDBJ databases">
        <authorList>
            <person name="Melise S."/>
            <person name="Noan J."/>
            <person name="Okalmin O."/>
        </authorList>
    </citation>
    <scope>NUCLEOTIDE SEQUENCE</scope>
    <source>
        <strain evidence="3">FN9</strain>
    </source>
</reference>
<evidence type="ECO:0000256" key="1">
    <source>
        <dbReference type="SAM" id="MobiDB-lite"/>
    </source>
</evidence>
<evidence type="ECO:0000313" key="4">
    <source>
        <dbReference type="Proteomes" id="UP000746612"/>
    </source>
</evidence>
<sequence length="166" mass="19064">MPKDAKPKKKDRKRLKKEHKSPGAKKPDMKIEKLDGRSSQKKKRRSENQESLNSIRTTLFSVHNNIINKNRNTPTETQEFCSKMGILYSNMLELAFEMGTTEEDTEMEWQHEPTTHVHLVRTPEEMAAYPDGAVVRPWQTGSNLNSPSTPSNNMVGQRPEVIEEIC</sequence>
<feature type="compositionally biased region" description="Basic and acidic residues" evidence="1">
    <location>
        <begin position="25"/>
        <end position="38"/>
    </location>
</feature>
<evidence type="ECO:0000313" key="3">
    <source>
        <dbReference type="EMBL" id="VIO59164.1"/>
    </source>
</evidence>
<reference evidence="2" key="2">
    <citation type="submission" date="2021-03" db="EMBL/GenBank/DDBJ databases">
        <authorList>
            <person name="Alouane T."/>
            <person name="Langin T."/>
            <person name="Bonhomme L."/>
        </authorList>
    </citation>
    <scope>NUCLEOTIDE SEQUENCE</scope>
    <source>
        <strain evidence="2">MDC_Fg202</strain>
    </source>
</reference>